<keyword evidence="2 4" id="KW-0479">Metal-binding</keyword>
<evidence type="ECO:0000256" key="3">
    <source>
        <dbReference type="ARBA" id="ARBA00022833"/>
    </source>
</evidence>
<dbReference type="CDD" id="cd00326">
    <property type="entry name" value="alpha_CA"/>
    <property type="match status" value="1"/>
</dbReference>
<evidence type="ECO:0000256" key="1">
    <source>
        <dbReference type="ARBA" id="ARBA00010718"/>
    </source>
</evidence>
<dbReference type="PROSITE" id="PS00162">
    <property type="entry name" value="ALPHA_CA_1"/>
    <property type="match status" value="1"/>
</dbReference>
<dbReference type="Gene3D" id="3.10.200.10">
    <property type="entry name" value="Alpha carbonic anhydrase"/>
    <property type="match status" value="1"/>
</dbReference>
<dbReference type="PANTHER" id="PTHR18952:SF250">
    <property type="entry name" value="CARBONIC ANHYDRASE 5-RELATED"/>
    <property type="match status" value="1"/>
</dbReference>
<gene>
    <name evidence="6" type="ORF">CBOVIS_LOCUS3829</name>
</gene>
<feature type="chain" id="PRO_5035965793" description="Carbonic anhydrase" evidence="4">
    <location>
        <begin position="18"/>
        <end position="304"/>
    </location>
</feature>
<dbReference type="PROSITE" id="PS51144">
    <property type="entry name" value="ALPHA_CA_2"/>
    <property type="match status" value="1"/>
</dbReference>
<dbReference type="GO" id="GO:0005737">
    <property type="term" value="C:cytoplasm"/>
    <property type="evidence" value="ECO:0007669"/>
    <property type="project" value="TreeGrafter"/>
</dbReference>
<evidence type="ECO:0000256" key="2">
    <source>
        <dbReference type="ARBA" id="ARBA00022723"/>
    </source>
</evidence>
<proteinExistence type="inferred from homology"/>
<comment type="catalytic activity">
    <reaction evidence="4">
        <text>hydrogencarbonate + H(+) = CO2 + H2O</text>
        <dbReference type="Rhea" id="RHEA:10748"/>
        <dbReference type="ChEBI" id="CHEBI:15377"/>
        <dbReference type="ChEBI" id="CHEBI:15378"/>
        <dbReference type="ChEBI" id="CHEBI:16526"/>
        <dbReference type="ChEBI" id="CHEBI:17544"/>
        <dbReference type="EC" id="4.2.1.1"/>
    </reaction>
</comment>
<dbReference type="OrthoDB" id="429145at2759"/>
<dbReference type="InterPro" id="IPR001148">
    <property type="entry name" value="CA_dom"/>
</dbReference>
<keyword evidence="3 4" id="KW-0862">Zinc</keyword>
<dbReference type="InterPro" id="IPR018338">
    <property type="entry name" value="Carbonic_anhydrase_a-class_CS"/>
</dbReference>
<sequence length="304" mass="34620">MIFWFLAIVIEIYCSSGEGWGYSEHDGPHTWPGACQNHQRQSPINIQADDIDYEVILALNFDNYEKSGKVEISNTGRTLLVSGFEKWKKKQPAIKGGGLKHRYVLSQFHLHWGQTDDVGSEHALGSLHYPGELHLVHIREDLTLEQALKKPDGIAVVAVFLANAGDVRNLNFDVIARHFPSLAYRGNKTIISGFHPVITLPSDTISFYRYEGSLTTPECEEVVIWTIMADPLLVSNEQLYHLRQIRNSENLISEKNYRPLQPMNGRRIAYRARKLDRSHFCTPPSHSYSINILLAFILPVLMRI</sequence>
<reference evidence="6 7" key="1">
    <citation type="submission" date="2020-04" db="EMBL/GenBank/DDBJ databases">
        <authorList>
            <person name="Laetsch R D."/>
            <person name="Stevens L."/>
            <person name="Kumar S."/>
            <person name="Blaxter L. M."/>
        </authorList>
    </citation>
    <scope>NUCLEOTIDE SEQUENCE [LARGE SCALE GENOMIC DNA]</scope>
</reference>
<dbReference type="EC" id="4.2.1.1" evidence="4"/>
<dbReference type="Pfam" id="PF00194">
    <property type="entry name" value="Carb_anhydrase"/>
    <property type="match status" value="1"/>
</dbReference>
<name>A0A8S1EBF5_9PELO</name>
<dbReference type="EMBL" id="CADEPM010000002">
    <property type="protein sequence ID" value="CAB3401018.1"/>
    <property type="molecule type" value="Genomic_DNA"/>
</dbReference>
<organism evidence="6 7">
    <name type="scientific">Caenorhabditis bovis</name>
    <dbReference type="NCBI Taxonomy" id="2654633"/>
    <lineage>
        <taxon>Eukaryota</taxon>
        <taxon>Metazoa</taxon>
        <taxon>Ecdysozoa</taxon>
        <taxon>Nematoda</taxon>
        <taxon>Chromadorea</taxon>
        <taxon>Rhabditida</taxon>
        <taxon>Rhabditina</taxon>
        <taxon>Rhabditomorpha</taxon>
        <taxon>Rhabditoidea</taxon>
        <taxon>Rhabditidae</taxon>
        <taxon>Peloderinae</taxon>
        <taxon>Caenorhabditis</taxon>
    </lineage>
</organism>
<comment type="cofactor">
    <cofactor evidence="4">
        <name>Zn(2+)</name>
        <dbReference type="ChEBI" id="CHEBI:29105"/>
    </cofactor>
</comment>
<feature type="signal peptide" evidence="4">
    <location>
        <begin position="1"/>
        <end position="17"/>
    </location>
</feature>
<keyword evidence="4" id="KW-0732">Signal</keyword>
<dbReference type="GO" id="GO:0004089">
    <property type="term" value="F:carbonate dehydratase activity"/>
    <property type="evidence" value="ECO:0007669"/>
    <property type="project" value="UniProtKB-UniRule"/>
</dbReference>
<protein>
    <recommendedName>
        <fullName evidence="4">Carbonic anhydrase</fullName>
        <ecNumber evidence="4">4.2.1.1</ecNumber>
    </recommendedName>
</protein>
<dbReference type="Proteomes" id="UP000494206">
    <property type="component" value="Unassembled WGS sequence"/>
</dbReference>
<feature type="domain" description="Alpha-carbonic anhydrase" evidence="5">
    <location>
        <begin position="18"/>
        <end position="272"/>
    </location>
</feature>
<dbReference type="AlphaFoldDB" id="A0A8S1EBF5"/>
<accession>A0A8S1EBF5</accession>
<comment type="caution">
    <text evidence="6">The sequence shown here is derived from an EMBL/GenBank/DDBJ whole genome shotgun (WGS) entry which is preliminary data.</text>
</comment>
<dbReference type="SMART" id="SM01057">
    <property type="entry name" value="Carb_anhydrase"/>
    <property type="match status" value="1"/>
</dbReference>
<dbReference type="InterPro" id="IPR023561">
    <property type="entry name" value="Carbonic_anhydrase_a-class"/>
</dbReference>
<keyword evidence="7" id="KW-1185">Reference proteome</keyword>
<keyword evidence="4" id="KW-0456">Lyase</keyword>
<comment type="function">
    <text evidence="4">Reversible hydration of carbon dioxide.</text>
</comment>
<dbReference type="SUPFAM" id="SSF51069">
    <property type="entry name" value="Carbonic anhydrase"/>
    <property type="match status" value="1"/>
</dbReference>
<evidence type="ECO:0000256" key="4">
    <source>
        <dbReference type="RuleBase" id="RU367011"/>
    </source>
</evidence>
<dbReference type="InterPro" id="IPR036398">
    <property type="entry name" value="CA_dom_sf"/>
</dbReference>
<evidence type="ECO:0000313" key="6">
    <source>
        <dbReference type="EMBL" id="CAB3401018.1"/>
    </source>
</evidence>
<dbReference type="GO" id="GO:0008270">
    <property type="term" value="F:zinc ion binding"/>
    <property type="evidence" value="ECO:0007669"/>
    <property type="project" value="UniProtKB-UniRule"/>
</dbReference>
<dbReference type="PANTHER" id="PTHR18952">
    <property type="entry name" value="CARBONIC ANHYDRASE"/>
    <property type="match status" value="1"/>
</dbReference>
<evidence type="ECO:0000313" key="7">
    <source>
        <dbReference type="Proteomes" id="UP000494206"/>
    </source>
</evidence>
<comment type="similarity">
    <text evidence="1 4">Belongs to the alpha-carbonic anhydrase family.</text>
</comment>
<evidence type="ECO:0000259" key="5">
    <source>
        <dbReference type="PROSITE" id="PS51144"/>
    </source>
</evidence>